<dbReference type="Proteomes" id="UP000192796">
    <property type="component" value="Unassembled WGS sequence"/>
</dbReference>
<keyword evidence="1" id="KW-0472">Membrane</keyword>
<sequence length="566" mass="62717">MRQTFQVQYIVEGASNIRQFKVPRFRDFDIADVFDFNSTNFGQGIDTYSKIIVLLAPRKGRFTIPGATAIINGKQMHSNAVHIAVKPGMPGMYNIDPDEIDTEEESVLHPGENINDKIEKNLFLRVETSKTTCYVGEPLMVVYKAYSRLNANSQVMRRPSLTGFSVMEMVDAYDGKPEIEKLNGRTYYTNLVRKVQLFPLQEGKYTLDPAEIESVIHFIKTNEPAGKKHGSSLYSRNGTPMFPTAINHRTIVRTEPKTIIVKPLPTANQPADFSGAVGQFTLTVKAPGAPIHRGDLVKIQVAISGSGNLSLLTPPAIKWPKGVDTAEPSVKENINKYNFPLSGSKTFEYSFAAPDTGDYVIPVAHLPYYDPVANKYKTAVSDSITLHVLPGVKKTDAGTGMNAVDHVGAIRPAYYWFAAIALVIIACIAYQVISLQKGKKKVEEKPTAPEPVKEVPSPQQAASKLLANARLALQYHRQQAFYHDVQQAIWQVIAENYQLLPSKMNKHYIVQVLTEKQVPAATIHNLLAILDECEWALYTPGQSVSSMEELASKTEGLLIVLLEVKS</sequence>
<dbReference type="STRING" id="1703345.A3860_01265"/>
<dbReference type="AlphaFoldDB" id="A0A1V9G969"/>
<accession>A0A1V9G969</accession>
<comment type="caution">
    <text evidence="2">The sequence shown here is derived from an EMBL/GenBank/DDBJ whole genome shotgun (WGS) entry which is preliminary data.</text>
</comment>
<dbReference type="PANTHER" id="PTHR40940">
    <property type="entry name" value="PROTEIN BATD-RELATED"/>
    <property type="match status" value="1"/>
</dbReference>
<keyword evidence="3" id="KW-1185">Reference proteome</keyword>
<keyword evidence="1" id="KW-1133">Transmembrane helix</keyword>
<evidence type="ECO:0008006" key="4">
    <source>
        <dbReference type="Google" id="ProtNLM"/>
    </source>
</evidence>
<proteinExistence type="predicted"/>
<dbReference type="Pfam" id="PF13584">
    <property type="entry name" value="BatD"/>
    <property type="match status" value="2"/>
</dbReference>
<protein>
    <recommendedName>
        <fullName evidence="4">Protein BatD</fullName>
    </recommendedName>
</protein>
<dbReference type="PANTHER" id="PTHR40940:SF2">
    <property type="entry name" value="BATD"/>
    <property type="match status" value="1"/>
</dbReference>
<evidence type="ECO:0000313" key="3">
    <source>
        <dbReference type="Proteomes" id="UP000192796"/>
    </source>
</evidence>
<dbReference type="InterPro" id="IPR025738">
    <property type="entry name" value="BatD"/>
</dbReference>
<organism evidence="2 3">
    <name type="scientific">Niastella vici</name>
    <dbReference type="NCBI Taxonomy" id="1703345"/>
    <lineage>
        <taxon>Bacteria</taxon>
        <taxon>Pseudomonadati</taxon>
        <taxon>Bacteroidota</taxon>
        <taxon>Chitinophagia</taxon>
        <taxon>Chitinophagales</taxon>
        <taxon>Chitinophagaceae</taxon>
        <taxon>Niastella</taxon>
    </lineage>
</organism>
<name>A0A1V9G969_9BACT</name>
<reference evidence="2 3" key="1">
    <citation type="submission" date="2016-03" db="EMBL/GenBank/DDBJ databases">
        <title>Niastella vici sp. nov., isolated from farmland soil.</title>
        <authorList>
            <person name="Chen L."/>
            <person name="Wang D."/>
            <person name="Yang S."/>
            <person name="Wang G."/>
        </authorList>
    </citation>
    <scope>NUCLEOTIDE SEQUENCE [LARGE SCALE GENOMIC DNA]</scope>
    <source>
        <strain evidence="2 3">DJ57</strain>
    </source>
</reference>
<evidence type="ECO:0000313" key="2">
    <source>
        <dbReference type="EMBL" id="OQP67018.1"/>
    </source>
</evidence>
<gene>
    <name evidence="2" type="ORF">A3860_01265</name>
</gene>
<keyword evidence="1" id="KW-0812">Transmembrane</keyword>
<feature type="transmembrane region" description="Helical" evidence="1">
    <location>
        <begin position="413"/>
        <end position="433"/>
    </location>
</feature>
<evidence type="ECO:0000256" key="1">
    <source>
        <dbReference type="SAM" id="Phobius"/>
    </source>
</evidence>
<dbReference type="EMBL" id="LVYD01000001">
    <property type="protein sequence ID" value="OQP67018.1"/>
    <property type="molecule type" value="Genomic_DNA"/>
</dbReference>